<reference evidence="1 2" key="1">
    <citation type="journal article" date="2016" name="Front. Microbiol.">
        <title>Comprehensive Phylogenetic Analysis of Bovine Non-aureus Staphylococci Species Based on Whole-Genome Sequencing.</title>
        <authorList>
            <person name="Naushad S."/>
            <person name="Barkema H.W."/>
            <person name="Luby C."/>
            <person name="Condas L.A."/>
            <person name="Nobrega D.B."/>
            <person name="Carson D.A."/>
            <person name="De Buck J."/>
        </authorList>
    </citation>
    <scope>NUCLEOTIDE SEQUENCE [LARGE SCALE GENOMIC DNA]</scope>
    <source>
        <strain evidence="1 2">SNUC 4143</strain>
    </source>
</reference>
<proteinExistence type="predicted"/>
<comment type="caution">
    <text evidence="1">The sequence shown here is derived from an EMBL/GenBank/DDBJ whole genome shotgun (WGS) entry which is preliminary data.</text>
</comment>
<evidence type="ECO:0000313" key="2">
    <source>
        <dbReference type="Proteomes" id="UP000243350"/>
    </source>
</evidence>
<dbReference type="Proteomes" id="UP000243350">
    <property type="component" value="Unassembled WGS sequence"/>
</dbReference>
<dbReference type="AlphaFoldDB" id="A0A2K4DHG3"/>
<evidence type="ECO:0000313" key="1">
    <source>
        <dbReference type="EMBL" id="PTF15154.1"/>
    </source>
</evidence>
<dbReference type="EMBL" id="PYZH01000033">
    <property type="protein sequence ID" value="PTF15154.1"/>
    <property type="molecule type" value="Genomic_DNA"/>
</dbReference>
<organism evidence="1 2">
    <name type="scientific">Staphylococcus devriesei</name>
    <dbReference type="NCBI Taxonomy" id="586733"/>
    <lineage>
        <taxon>Bacteria</taxon>
        <taxon>Bacillati</taxon>
        <taxon>Bacillota</taxon>
        <taxon>Bacilli</taxon>
        <taxon>Bacillales</taxon>
        <taxon>Staphylococcaceae</taxon>
        <taxon>Staphylococcus</taxon>
    </lineage>
</organism>
<name>A0A2K4DHG3_9STAP</name>
<sequence>MENGWKMPEIDNTDIYQLLRIMNNKKKSKTKKVGKNESLIAAITGKDPRQQEGAN</sequence>
<accession>A0A2K4DHG3</accession>
<gene>
    <name evidence="1" type="ORF">BUY48_06660</name>
</gene>
<protein>
    <submittedName>
        <fullName evidence="1">Uncharacterized protein</fullName>
    </submittedName>
</protein>